<evidence type="ECO:0000259" key="1">
    <source>
        <dbReference type="PROSITE" id="PS50835"/>
    </source>
</evidence>
<reference evidence="2" key="1">
    <citation type="submission" date="2020-03" db="EMBL/GenBank/DDBJ databases">
        <authorList>
            <person name="Weist P."/>
        </authorList>
    </citation>
    <scope>NUCLEOTIDE SEQUENCE</scope>
</reference>
<protein>
    <recommendedName>
        <fullName evidence="1">Ig-like domain-containing protein</fullName>
    </recommendedName>
</protein>
<dbReference type="Proteomes" id="UP001153269">
    <property type="component" value="Unassembled WGS sequence"/>
</dbReference>
<dbReference type="EMBL" id="CADEAL010000313">
    <property type="protein sequence ID" value="CAB1418228.1"/>
    <property type="molecule type" value="Genomic_DNA"/>
</dbReference>
<dbReference type="InterPro" id="IPR007110">
    <property type="entry name" value="Ig-like_dom"/>
</dbReference>
<organism evidence="2 3">
    <name type="scientific">Pleuronectes platessa</name>
    <name type="common">European plaice</name>
    <dbReference type="NCBI Taxonomy" id="8262"/>
    <lineage>
        <taxon>Eukaryota</taxon>
        <taxon>Metazoa</taxon>
        <taxon>Chordata</taxon>
        <taxon>Craniata</taxon>
        <taxon>Vertebrata</taxon>
        <taxon>Euteleostomi</taxon>
        <taxon>Actinopterygii</taxon>
        <taxon>Neopterygii</taxon>
        <taxon>Teleostei</taxon>
        <taxon>Neoteleostei</taxon>
        <taxon>Acanthomorphata</taxon>
        <taxon>Carangaria</taxon>
        <taxon>Pleuronectiformes</taxon>
        <taxon>Pleuronectoidei</taxon>
        <taxon>Pleuronectidae</taxon>
        <taxon>Pleuronectes</taxon>
    </lineage>
</organism>
<evidence type="ECO:0000313" key="3">
    <source>
        <dbReference type="Proteomes" id="UP001153269"/>
    </source>
</evidence>
<evidence type="ECO:0000313" key="2">
    <source>
        <dbReference type="EMBL" id="CAB1418228.1"/>
    </source>
</evidence>
<name>A0A9N7TV36_PLEPL</name>
<keyword evidence="3" id="KW-1185">Reference proteome</keyword>
<dbReference type="PROSITE" id="PS50835">
    <property type="entry name" value="IG_LIKE"/>
    <property type="match status" value="1"/>
</dbReference>
<feature type="domain" description="Ig-like" evidence="1">
    <location>
        <begin position="121"/>
        <end position="222"/>
    </location>
</feature>
<sequence length="229" mass="25186">MALTVLGALPWVTEVEAKFPRKVLKGQEDTYACKKASSRPVCTRKMINGAQRATSVLGQSPPASCDPLPLSSYASTTVFRRGLPRTADTHVGLRTPLLNTLSRKCFDRFKAVVIVLSAWSPPLLRALFTHVTLPPVNTNNPLAKLPQEFELVCRVGGVSVGLDFKYMRWMDSNNQAVHTLSRMSRKRFGQSPVGTSPDLDSYKCEVCSEEGVETPLQEGKLTFGSELES</sequence>
<proteinExistence type="predicted"/>
<accession>A0A9N7TV36</accession>
<dbReference type="AlphaFoldDB" id="A0A9N7TV36"/>
<comment type="caution">
    <text evidence="2">The sequence shown here is derived from an EMBL/GenBank/DDBJ whole genome shotgun (WGS) entry which is preliminary data.</text>
</comment>
<gene>
    <name evidence="2" type="ORF">PLEPLA_LOCUS6051</name>
</gene>